<dbReference type="EMBL" id="RRUC01000015">
    <property type="protein sequence ID" value="RRN04676.1"/>
    <property type="molecule type" value="Genomic_DNA"/>
</dbReference>
<comment type="caution">
    <text evidence="1">The sequence shown here is derived from an EMBL/GenBank/DDBJ whole genome shotgun (WGS) entry which is preliminary data.</text>
</comment>
<dbReference type="InterPro" id="IPR006522">
    <property type="entry name" value="Phage_virion_morphogenesis"/>
</dbReference>
<organism evidence="1 2">
    <name type="scientific">Bibersteinia trehalosi</name>
    <name type="common">Pasteurella trehalosi</name>
    <dbReference type="NCBI Taxonomy" id="47735"/>
    <lineage>
        <taxon>Bacteria</taxon>
        <taxon>Pseudomonadati</taxon>
        <taxon>Pseudomonadota</taxon>
        <taxon>Gammaproteobacteria</taxon>
        <taxon>Pasteurellales</taxon>
        <taxon>Pasteurellaceae</taxon>
        <taxon>Bibersteinia</taxon>
    </lineage>
</organism>
<dbReference type="NCBIfam" id="TIGR01635">
    <property type="entry name" value="tail_comp_S"/>
    <property type="match status" value="1"/>
</dbReference>
<proteinExistence type="predicted"/>
<accession>A0A3R8LCA8</accession>
<dbReference type="RefSeq" id="WP_125134689.1">
    <property type="nucleotide sequence ID" value="NZ_RRUC01000015.1"/>
</dbReference>
<dbReference type="AlphaFoldDB" id="A0A3R8LCA8"/>
<gene>
    <name evidence="1" type="ORF">EIM44_04355</name>
</gene>
<dbReference type="Pfam" id="PF05069">
    <property type="entry name" value="Phage_tail_S"/>
    <property type="match status" value="1"/>
</dbReference>
<protein>
    <submittedName>
        <fullName evidence="1">Phage virion morphogenesis protein</fullName>
    </submittedName>
</protein>
<evidence type="ECO:0000313" key="2">
    <source>
        <dbReference type="Proteomes" id="UP000276010"/>
    </source>
</evidence>
<dbReference type="Proteomes" id="UP000276010">
    <property type="component" value="Unassembled WGS sequence"/>
</dbReference>
<name>A0A3R8LCA8_BIBTR</name>
<sequence length="144" mass="16377">MHLDYKFETREIQQKFKKLAQVVDSREITRKVANVLLQEAEVAFDNEKSPQGESWAKLNQDYKKRRYDKGYTGNILQVTGDLVKSLIIDYGDNFAVIGAGEPYGQYHQLGTSKMPARPFLGLSHDGVEEIKAILNRELSKIAQS</sequence>
<dbReference type="STRING" id="1263831.F543_5910"/>
<evidence type="ECO:0000313" key="1">
    <source>
        <dbReference type="EMBL" id="RRN04676.1"/>
    </source>
</evidence>
<reference evidence="1 2" key="1">
    <citation type="submission" date="2018-11" db="EMBL/GenBank/DDBJ databases">
        <title>Whole genome sequence of Bibersteinia trehalosi strain OADDL-BT1 an multidrug resistant pathogen isolate.</title>
        <authorList>
            <person name="Couger M."/>
            <person name="Ramachandran A."/>
        </authorList>
    </citation>
    <scope>NUCLEOTIDE SEQUENCE [LARGE SCALE GENOMIC DNA]</scope>
    <source>
        <strain evidence="1 2">OADDL-BT1</strain>
    </source>
</reference>